<dbReference type="InterPro" id="IPR008978">
    <property type="entry name" value="HSP20-like_chaperone"/>
</dbReference>
<dbReference type="InterPro" id="IPR031107">
    <property type="entry name" value="Small_HSP"/>
</dbReference>
<dbReference type="Proteomes" id="UP000503088">
    <property type="component" value="Chromosome"/>
</dbReference>
<gene>
    <name evidence="4" type="ORF">GXN76_04280</name>
</gene>
<dbReference type="PROSITE" id="PS01031">
    <property type="entry name" value="SHSP"/>
    <property type="match status" value="1"/>
</dbReference>
<evidence type="ECO:0000256" key="2">
    <source>
        <dbReference type="RuleBase" id="RU003616"/>
    </source>
</evidence>
<dbReference type="RefSeq" id="WP_173220823.1">
    <property type="nucleotide sequence ID" value="NZ_CP048104.1"/>
</dbReference>
<name>A0A7D4BP56_9BACL</name>
<dbReference type="CDD" id="cd06464">
    <property type="entry name" value="ACD_sHsps-like"/>
    <property type="match status" value="1"/>
</dbReference>
<accession>A0A7D4BP56</accession>
<keyword evidence="5" id="KW-1185">Reference proteome</keyword>
<evidence type="ECO:0000259" key="3">
    <source>
        <dbReference type="PROSITE" id="PS01031"/>
    </source>
</evidence>
<evidence type="ECO:0000313" key="5">
    <source>
        <dbReference type="Proteomes" id="UP000503088"/>
    </source>
</evidence>
<dbReference type="KEGG" id="kpul:GXN76_04280"/>
<dbReference type="EMBL" id="CP048104">
    <property type="protein sequence ID" value="QKG83771.1"/>
    <property type="molecule type" value="Genomic_DNA"/>
</dbReference>
<dbReference type="AlphaFoldDB" id="A0A7D4BP56"/>
<organism evidence="4 5">
    <name type="scientific">Kroppenstedtia pulmonis</name>
    <dbReference type="NCBI Taxonomy" id="1380685"/>
    <lineage>
        <taxon>Bacteria</taxon>
        <taxon>Bacillati</taxon>
        <taxon>Bacillota</taxon>
        <taxon>Bacilli</taxon>
        <taxon>Bacillales</taxon>
        <taxon>Thermoactinomycetaceae</taxon>
        <taxon>Kroppenstedtia</taxon>
    </lineage>
</organism>
<comment type="similarity">
    <text evidence="1 2">Belongs to the small heat shock protein (HSP20) family.</text>
</comment>
<reference evidence="4 5" key="1">
    <citation type="submission" date="2020-01" db="EMBL/GenBank/DDBJ databases">
        <authorList>
            <person name="Gulvik C.A."/>
            <person name="Batra D.G."/>
        </authorList>
    </citation>
    <scope>NUCLEOTIDE SEQUENCE [LARGE SCALE GENOMIC DNA]</scope>
    <source>
        <strain evidence="4 5">W9323</strain>
    </source>
</reference>
<evidence type="ECO:0000256" key="1">
    <source>
        <dbReference type="PROSITE-ProRule" id="PRU00285"/>
    </source>
</evidence>
<protein>
    <submittedName>
        <fullName evidence="4">Hsp20/alpha crystallin family protein</fullName>
    </submittedName>
</protein>
<evidence type="ECO:0000313" key="4">
    <source>
        <dbReference type="EMBL" id="QKG83771.1"/>
    </source>
</evidence>
<feature type="domain" description="SHSP" evidence="3">
    <location>
        <begin position="36"/>
        <end position="150"/>
    </location>
</feature>
<sequence>MGSINRFNAHNEHPIHPFRQEMERMMSRFFDSPFFRGDSSLFQPAFNLEEHEDHYHVEAELPGITPEDIQIEVHGNTLTIRGEKHRKKEQEQEGQVHMVESQYGSFRRVITLPSDADMDAITADSDNGLLHITVPKDQKQAPRRIEIQNKKRH</sequence>
<dbReference type="PANTHER" id="PTHR11527">
    <property type="entry name" value="HEAT-SHOCK PROTEIN 20 FAMILY MEMBER"/>
    <property type="match status" value="1"/>
</dbReference>
<dbReference type="SUPFAM" id="SSF49764">
    <property type="entry name" value="HSP20-like chaperones"/>
    <property type="match status" value="1"/>
</dbReference>
<dbReference type="Gene3D" id="2.60.40.790">
    <property type="match status" value="1"/>
</dbReference>
<proteinExistence type="inferred from homology"/>
<dbReference type="InterPro" id="IPR002068">
    <property type="entry name" value="A-crystallin/Hsp20_dom"/>
</dbReference>
<dbReference type="Pfam" id="PF00011">
    <property type="entry name" value="HSP20"/>
    <property type="match status" value="1"/>
</dbReference>